<dbReference type="SMART" id="SM00738">
    <property type="entry name" value="NGN"/>
    <property type="match status" value="1"/>
</dbReference>
<dbReference type="InterPro" id="IPR006645">
    <property type="entry name" value="NGN-like_dom"/>
</dbReference>
<name>A0A1I0Y3M7_9CLOT</name>
<dbReference type="OrthoDB" id="1681764at2"/>
<evidence type="ECO:0000259" key="4">
    <source>
        <dbReference type="SMART" id="SM00738"/>
    </source>
</evidence>
<dbReference type="GO" id="GO:0006354">
    <property type="term" value="P:DNA-templated transcription elongation"/>
    <property type="evidence" value="ECO:0007669"/>
    <property type="project" value="InterPro"/>
</dbReference>
<dbReference type="RefSeq" id="WP_090040588.1">
    <property type="nucleotide sequence ID" value="NZ_FOKI01000011.1"/>
</dbReference>
<dbReference type="InterPro" id="IPR043425">
    <property type="entry name" value="NusG-like"/>
</dbReference>
<dbReference type="InterPro" id="IPR047663">
    <property type="entry name" value="Transcription_antiterm_LoaP"/>
</dbReference>
<gene>
    <name evidence="5" type="ORF">SAMN04488528_101112</name>
</gene>
<evidence type="ECO:0000256" key="1">
    <source>
        <dbReference type="ARBA" id="ARBA00022814"/>
    </source>
</evidence>
<dbReference type="GO" id="GO:0031564">
    <property type="term" value="P:transcription antitermination"/>
    <property type="evidence" value="ECO:0007669"/>
    <property type="project" value="UniProtKB-KW"/>
</dbReference>
<keyword evidence="3" id="KW-0804">Transcription</keyword>
<accession>A0A1I0Y3M7</accession>
<evidence type="ECO:0000256" key="2">
    <source>
        <dbReference type="ARBA" id="ARBA00023015"/>
    </source>
</evidence>
<evidence type="ECO:0000256" key="3">
    <source>
        <dbReference type="ARBA" id="ARBA00023163"/>
    </source>
</evidence>
<dbReference type="Gene3D" id="3.30.70.940">
    <property type="entry name" value="NusG, N-terminal domain"/>
    <property type="match status" value="1"/>
</dbReference>
<protein>
    <submittedName>
        <fullName evidence="5">Transcriptional antiterminator NusG</fullName>
    </submittedName>
</protein>
<dbReference type="NCBIfam" id="NF033641">
    <property type="entry name" value="antiterm_LoaP"/>
    <property type="match status" value="1"/>
</dbReference>
<dbReference type="Pfam" id="PF02357">
    <property type="entry name" value="NusG"/>
    <property type="match status" value="1"/>
</dbReference>
<dbReference type="AlphaFoldDB" id="A0A1I0Y3M7"/>
<dbReference type="EMBL" id="FOKI01000011">
    <property type="protein sequence ID" value="SFB07784.1"/>
    <property type="molecule type" value="Genomic_DNA"/>
</dbReference>
<keyword evidence="6" id="KW-1185">Reference proteome</keyword>
<feature type="domain" description="NusG-like N-terminal" evidence="4">
    <location>
        <begin position="1"/>
        <end position="102"/>
    </location>
</feature>
<keyword evidence="1" id="KW-0889">Transcription antitermination</keyword>
<dbReference type="PANTHER" id="PTHR30265:SF4">
    <property type="entry name" value="KOW MOTIF FAMILY PROTEIN, EXPRESSED"/>
    <property type="match status" value="1"/>
</dbReference>
<organism evidence="5 6">
    <name type="scientific">Clostridium frigidicarnis</name>
    <dbReference type="NCBI Taxonomy" id="84698"/>
    <lineage>
        <taxon>Bacteria</taxon>
        <taxon>Bacillati</taxon>
        <taxon>Bacillota</taxon>
        <taxon>Clostridia</taxon>
        <taxon>Eubacteriales</taxon>
        <taxon>Clostridiaceae</taxon>
        <taxon>Clostridium</taxon>
    </lineage>
</organism>
<dbReference type="CDD" id="cd08000">
    <property type="entry name" value="NGN"/>
    <property type="match status" value="1"/>
</dbReference>
<dbReference type="Proteomes" id="UP000198619">
    <property type="component" value="Unassembled WGS sequence"/>
</dbReference>
<dbReference type="STRING" id="84698.SAMN04488528_101112"/>
<reference evidence="5 6" key="1">
    <citation type="submission" date="2016-10" db="EMBL/GenBank/DDBJ databases">
        <authorList>
            <person name="de Groot N.N."/>
        </authorList>
    </citation>
    <scope>NUCLEOTIDE SEQUENCE [LARGE SCALE GENOMIC DNA]</scope>
    <source>
        <strain evidence="5 6">DSM 12271</strain>
    </source>
</reference>
<sequence length="168" mass="19649">MYWYALFVQTGKEETVSKHIKMHLEDCITTLIPKRIVPEKRNNIWLDVEKKLFPGYILLYTYMDNKKYHILKQIPYVIKLLTTSPHYLPITEDEISLILNLVNKNGIIEYSKISCQNSIITVLDGPLKGYERLIKKLCKHSKRIKVQINFINKTKVVDLGIEIANTSK</sequence>
<dbReference type="PANTHER" id="PTHR30265">
    <property type="entry name" value="RHO-INTERACTING TRANSCRIPTION TERMINATION FACTOR NUSG"/>
    <property type="match status" value="1"/>
</dbReference>
<evidence type="ECO:0000313" key="5">
    <source>
        <dbReference type="EMBL" id="SFB07784.1"/>
    </source>
</evidence>
<evidence type="ECO:0000313" key="6">
    <source>
        <dbReference type="Proteomes" id="UP000198619"/>
    </source>
</evidence>
<keyword evidence="2" id="KW-0805">Transcription regulation</keyword>
<proteinExistence type="predicted"/>
<dbReference type="SUPFAM" id="SSF82679">
    <property type="entry name" value="N-utilization substance G protein NusG, N-terminal domain"/>
    <property type="match status" value="1"/>
</dbReference>
<dbReference type="InterPro" id="IPR036735">
    <property type="entry name" value="NGN_dom_sf"/>
</dbReference>